<gene>
    <name evidence="2" type="ORF">RHGRI_008111</name>
</gene>
<feature type="compositionally biased region" description="Polar residues" evidence="1">
    <location>
        <begin position="269"/>
        <end position="281"/>
    </location>
</feature>
<organism evidence="2 3">
    <name type="scientific">Rhododendron griersonianum</name>
    <dbReference type="NCBI Taxonomy" id="479676"/>
    <lineage>
        <taxon>Eukaryota</taxon>
        <taxon>Viridiplantae</taxon>
        <taxon>Streptophyta</taxon>
        <taxon>Embryophyta</taxon>
        <taxon>Tracheophyta</taxon>
        <taxon>Spermatophyta</taxon>
        <taxon>Magnoliopsida</taxon>
        <taxon>eudicotyledons</taxon>
        <taxon>Gunneridae</taxon>
        <taxon>Pentapetalae</taxon>
        <taxon>asterids</taxon>
        <taxon>Ericales</taxon>
        <taxon>Ericaceae</taxon>
        <taxon>Ericoideae</taxon>
        <taxon>Rhodoreae</taxon>
        <taxon>Rhododendron</taxon>
    </lineage>
</organism>
<accession>A0AAV6L068</accession>
<dbReference type="PANTHER" id="PTHR34676">
    <property type="entry name" value="DUF4219 DOMAIN-CONTAINING PROTEIN-RELATED"/>
    <property type="match status" value="1"/>
</dbReference>
<dbReference type="AlphaFoldDB" id="A0AAV6L068"/>
<feature type="compositionally biased region" description="Basic and acidic residues" evidence="1">
    <location>
        <begin position="287"/>
        <end position="303"/>
    </location>
</feature>
<evidence type="ECO:0000313" key="2">
    <source>
        <dbReference type="EMBL" id="KAG5558090.1"/>
    </source>
</evidence>
<evidence type="ECO:0000256" key="1">
    <source>
        <dbReference type="SAM" id="MobiDB-lite"/>
    </source>
</evidence>
<protein>
    <recommendedName>
        <fullName evidence="4">Gag-pol polyprotein</fullName>
    </recommendedName>
</protein>
<reference evidence="2" key="1">
    <citation type="submission" date="2020-08" db="EMBL/GenBank/DDBJ databases">
        <title>Plant Genome Project.</title>
        <authorList>
            <person name="Zhang R.-G."/>
        </authorList>
    </citation>
    <scope>NUCLEOTIDE SEQUENCE</scope>
    <source>
        <strain evidence="2">WSP0</strain>
        <tissue evidence="2">Leaf</tissue>
    </source>
</reference>
<comment type="caution">
    <text evidence="2">The sequence shown here is derived from an EMBL/GenBank/DDBJ whole genome shotgun (WGS) entry which is preliminary data.</text>
</comment>
<feature type="region of interest" description="Disordered" evidence="1">
    <location>
        <begin position="268"/>
        <end position="303"/>
    </location>
</feature>
<evidence type="ECO:0000313" key="3">
    <source>
        <dbReference type="Proteomes" id="UP000823749"/>
    </source>
</evidence>
<proteinExistence type="predicted"/>
<sequence>MNAPREGDSNSRPPFFDGNDYPYWKARMTTHLSSLGVKVWRSVRYGYEAPTIEDTTTKQMRAKEDKEWNTANNDSFEANSKALGAIYGALSKTKFSRISACTTAKEAWDILRVAHEGTKTVKTSKLQMLTTRFEDLRMQEDDTFDSFITKLSDIVNSFHALGEPIPNLKVCRKVLRSLPERFRAKVVAIEESDKVDDILFEELVGKLQTFELNHLSKKPTFKPNKSIAFKSSREKSSVTQESDDDLDEEELAFFAKKFRKFVEIRKNNKSGNFSSSTSGGDNFNPVDNEKKSSIDKSKKPQGE</sequence>
<keyword evidence="3" id="KW-1185">Reference proteome</keyword>
<evidence type="ECO:0008006" key="4">
    <source>
        <dbReference type="Google" id="ProtNLM"/>
    </source>
</evidence>
<dbReference type="Proteomes" id="UP000823749">
    <property type="component" value="Chromosome 3"/>
</dbReference>
<name>A0AAV6L068_9ERIC</name>
<dbReference type="PANTHER" id="PTHR34676:SF28">
    <property type="entry name" value="ZINC FINGER, CCHC-TYPE, RIBONUCLEASE H-LIKE DOMAIN, GAG-PRE-INTEGRASE DOMAIN PROTEIN-RELATED"/>
    <property type="match status" value="1"/>
</dbReference>
<dbReference type="Pfam" id="PF14223">
    <property type="entry name" value="Retrotran_gag_2"/>
    <property type="match status" value="1"/>
</dbReference>
<dbReference type="EMBL" id="JACTNZ010000003">
    <property type="protein sequence ID" value="KAG5558090.1"/>
    <property type="molecule type" value="Genomic_DNA"/>
</dbReference>